<name>A0A3N4IJ59_ASCIM</name>
<reference evidence="1 2" key="1">
    <citation type="journal article" date="2018" name="Nat. Ecol. Evol.">
        <title>Pezizomycetes genomes reveal the molecular basis of ectomycorrhizal truffle lifestyle.</title>
        <authorList>
            <person name="Murat C."/>
            <person name="Payen T."/>
            <person name="Noel B."/>
            <person name="Kuo A."/>
            <person name="Morin E."/>
            <person name="Chen J."/>
            <person name="Kohler A."/>
            <person name="Krizsan K."/>
            <person name="Balestrini R."/>
            <person name="Da Silva C."/>
            <person name="Montanini B."/>
            <person name="Hainaut M."/>
            <person name="Levati E."/>
            <person name="Barry K.W."/>
            <person name="Belfiori B."/>
            <person name="Cichocki N."/>
            <person name="Clum A."/>
            <person name="Dockter R.B."/>
            <person name="Fauchery L."/>
            <person name="Guy J."/>
            <person name="Iotti M."/>
            <person name="Le Tacon F."/>
            <person name="Lindquist E.A."/>
            <person name="Lipzen A."/>
            <person name="Malagnac F."/>
            <person name="Mello A."/>
            <person name="Molinier V."/>
            <person name="Miyauchi S."/>
            <person name="Poulain J."/>
            <person name="Riccioni C."/>
            <person name="Rubini A."/>
            <person name="Sitrit Y."/>
            <person name="Splivallo R."/>
            <person name="Traeger S."/>
            <person name="Wang M."/>
            <person name="Zifcakova L."/>
            <person name="Wipf D."/>
            <person name="Zambonelli A."/>
            <person name="Paolocci F."/>
            <person name="Nowrousian M."/>
            <person name="Ottonello S."/>
            <person name="Baldrian P."/>
            <person name="Spatafora J.W."/>
            <person name="Henrissat B."/>
            <person name="Nagy L.G."/>
            <person name="Aury J.M."/>
            <person name="Wincker P."/>
            <person name="Grigoriev I.V."/>
            <person name="Bonfante P."/>
            <person name="Martin F.M."/>
        </authorList>
    </citation>
    <scope>NUCLEOTIDE SEQUENCE [LARGE SCALE GENOMIC DNA]</scope>
    <source>
        <strain evidence="1 2">RN42</strain>
    </source>
</reference>
<evidence type="ECO:0000313" key="2">
    <source>
        <dbReference type="Proteomes" id="UP000275078"/>
    </source>
</evidence>
<keyword evidence="2" id="KW-1185">Reference proteome</keyword>
<accession>A0A3N4IJ59</accession>
<dbReference type="EMBL" id="ML119653">
    <property type="protein sequence ID" value="RPA85467.1"/>
    <property type="molecule type" value="Genomic_DNA"/>
</dbReference>
<protein>
    <submittedName>
        <fullName evidence="1">Uncharacterized protein</fullName>
    </submittedName>
</protein>
<organism evidence="1 2">
    <name type="scientific">Ascobolus immersus RN42</name>
    <dbReference type="NCBI Taxonomy" id="1160509"/>
    <lineage>
        <taxon>Eukaryota</taxon>
        <taxon>Fungi</taxon>
        <taxon>Dikarya</taxon>
        <taxon>Ascomycota</taxon>
        <taxon>Pezizomycotina</taxon>
        <taxon>Pezizomycetes</taxon>
        <taxon>Pezizales</taxon>
        <taxon>Ascobolaceae</taxon>
        <taxon>Ascobolus</taxon>
    </lineage>
</organism>
<evidence type="ECO:0000313" key="1">
    <source>
        <dbReference type="EMBL" id="RPA85467.1"/>
    </source>
</evidence>
<gene>
    <name evidence="1" type="ORF">BJ508DRAFT_358826</name>
</gene>
<dbReference type="AlphaFoldDB" id="A0A3N4IJ59"/>
<dbReference type="Proteomes" id="UP000275078">
    <property type="component" value="Unassembled WGS sequence"/>
</dbReference>
<sequence length="293" mass="33407">MSRRSSQSSWNFDPHGSARYSICVAGVKVKLSVPKPLKRVFERKLPVYGVRSERLLRGYLESTTTIQSIDPKWFETHLDPSIQKPHVEFYKSISRKIPSRASTLKRSLSRSIKHSLSLGRRNITQIRHLKGLLHSLHSFYSTSYTLLHFVSLHQPSTLAPCNSSILYSFQRLTYDSWLKPLNALLLHNRILERRLRTGLASQIQLALIEMALQRCMDDIHGMVGMVLDCLSVPGYRKEWLAEVGSRDNILQVGVFGAGKGEQVRIESVGVVGFLVGLRAESVEARIWRYVHEK</sequence>
<proteinExistence type="predicted"/>